<dbReference type="Proteomes" id="UP001248134">
    <property type="component" value="Unassembled WGS sequence"/>
</dbReference>
<evidence type="ECO:0000313" key="2">
    <source>
        <dbReference type="EMBL" id="MDR4324675.1"/>
    </source>
</evidence>
<accession>A0AAJ1YV24</accession>
<comment type="caution">
    <text evidence="2">The sequence shown here is derived from an EMBL/GenBank/DDBJ whole genome shotgun (WGS) entry which is preliminary data.</text>
</comment>
<dbReference type="InterPro" id="IPR036291">
    <property type="entry name" value="NAD(P)-bd_dom_sf"/>
</dbReference>
<dbReference type="Gene3D" id="3.40.50.720">
    <property type="entry name" value="NAD(P)-binding Rossmann-like Domain"/>
    <property type="match status" value="1"/>
</dbReference>
<proteinExistence type="predicted"/>
<protein>
    <submittedName>
        <fullName evidence="2">NAD-dependent epimerase/dehydratase family protein</fullName>
    </submittedName>
</protein>
<evidence type="ECO:0000313" key="3">
    <source>
        <dbReference type="Proteomes" id="UP001248134"/>
    </source>
</evidence>
<sequence length="42" mass="4593">MILVIGSAGYIGSHVVKELLSQKHRAVIKDFTTVTNNDHVSN</sequence>
<dbReference type="EMBL" id="VLYX01000001">
    <property type="protein sequence ID" value="MDR4324675.1"/>
    <property type="molecule type" value="Genomic_DNA"/>
</dbReference>
<dbReference type="SUPFAM" id="SSF51735">
    <property type="entry name" value="NAD(P)-binding Rossmann-fold domains"/>
    <property type="match status" value="1"/>
</dbReference>
<dbReference type="AlphaFoldDB" id="A0AAJ1YV24"/>
<dbReference type="Pfam" id="PF01370">
    <property type="entry name" value="Epimerase"/>
    <property type="match status" value="1"/>
</dbReference>
<feature type="domain" description="NAD-dependent epimerase/dehydratase" evidence="1">
    <location>
        <begin position="2"/>
        <end position="30"/>
    </location>
</feature>
<gene>
    <name evidence="2" type="ORF">FOS08_01590</name>
</gene>
<name>A0AAJ1YV24_9BACI</name>
<reference evidence="2" key="1">
    <citation type="submission" date="2019-07" db="EMBL/GenBank/DDBJ databases">
        <title>Phylogenomic Reclassification of ATCC Bacillus Strains and Various Taxa within the Genus Bacillus.</title>
        <authorList>
            <person name="Riojas M.A."/>
            <person name="Frank A.M."/>
            <person name="Fenn S.L."/>
            <person name="King S.P."/>
            <person name="Brower S.M."/>
            <person name="Hazbon M.H."/>
        </authorList>
    </citation>
    <scope>NUCLEOTIDE SEQUENCE</scope>
    <source>
        <strain evidence="2">NR-12239</strain>
    </source>
</reference>
<dbReference type="InterPro" id="IPR001509">
    <property type="entry name" value="Epimerase_deHydtase"/>
</dbReference>
<dbReference type="RefSeq" id="WP_113708569.1">
    <property type="nucleotide sequence ID" value="NZ_CM000743.1"/>
</dbReference>
<organism evidence="2 3">
    <name type="scientific">Bacillus pseudomycoides</name>
    <dbReference type="NCBI Taxonomy" id="64104"/>
    <lineage>
        <taxon>Bacteria</taxon>
        <taxon>Bacillati</taxon>
        <taxon>Bacillota</taxon>
        <taxon>Bacilli</taxon>
        <taxon>Bacillales</taxon>
        <taxon>Bacillaceae</taxon>
        <taxon>Bacillus</taxon>
        <taxon>Bacillus cereus group</taxon>
    </lineage>
</organism>
<evidence type="ECO:0000259" key="1">
    <source>
        <dbReference type="Pfam" id="PF01370"/>
    </source>
</evidence>